<protein>
    <submittedName>
        <fullName evidence="2">Uncharacterized protein isoform X2</fullName>
    </submittedName>
</protein>
<accession>A0ABM5GPS2</accession>
<dbReference type="Proteomes" id="UP001652642">
    <property type="component" value="Chromosome 6"/>
</dbReference>
<evidence type="ECO:0000313" key="1">
    <source>
        <dbReference type="Proteomes" id="UP001652642"/>
    </source>
</evidence>
<sequence>MLVLLPAEYANNKTDEGHIANVDGTSYSWLRGYGVYWNPAAGLSLNLEVFCFSSSTGLSRPPLTPLLSPQANEEEESEKEGLKIVWEQDIGKRINEEEWRKIWKMRVLRFMSVSAFLLSKNKKVPELKDAEWKWHLAFLTEVTELLNSFSVELQGKGKLISDMY</sequence>
<reference evidence="2" key="1">
    <citation type="submission" date="2025-08" db="UniProtKB">
        <authorList>
            <consortium name="RefSeq"/>
        </authorList>
    </citation>
    <scope>IDENTIFICATION</scope>
</reference>
<dbReference type="PANTHER" id="PTHR45913:SF21">
    <property type="entry name" value="DUF4371 DOMAIN-CONTAINING PROTEIN"/>
    <property type="match status" value="1"/>
</dbReference>
<dbReference type="RefSeq" id="XP_072859662.1">
    <property type="nucleotide sequence ID" value="XM_073003561.1"/>
</dbReference>
<evidence type="ECO:0000313" key="2">
    <source>
        <dbReference type="RefSeq" id="XP_072859662.1"/>
    </source>
</evidence>
<keyword evidence="1" id="KW-1185">Reference proteome</keyword>
<proteinExistence type="predicted"/>
<gene>
    <name evidence="2" type="primary">LOC140708208</name>
</gene>
<name>A0ABM5GPS2_9SAUR</name>
<dbReference type="PANTHER" id="PTHR45913">
    <property type="entry name" value="EPM2A-INTERACTING PROTEIN 1"/>
    <property type="match status" value="1"/>
</dbReference>
<dbReference type="GeneID" id="140708208"/>
<organism evidence="1 2">
    <name type="scientific">Pogona vitticeps</name>
    <name type="common">central bearded dragon</name>
    <dbReference type="NCBI Taxonomy" id="103695"/>
    <lineage>
        <taxon>Eukaryota</taxon>
        <taxon>Metazoa</taxon>
        <taxon>Chordata</taxon>
        <taxon>Craniata</taxon>
        <taxon>Vertebrata</taxon>
        <taxon>Euteleostomi</taxon>
        <taxon>Lepidosauria</taxon>
        <taxon>Squamata</taxon>
        <taxon>Bifurcata</taxon>
        <taxon>Unidentata</taxon>
        <taxon>Episquamata</taxon>
        <taxon>Toxicofera</taxon>
        <taxon>Iguania</taxon>
        <taxon>Acrodonta</taxon>
        <taxon>Agamidae</taxon>
        <taxon>Amphibolurinae</taxon>
        <taxon>Pogona</taxon>
    </lineage>
</organism>